<dbReference type="AlphaFoldDB" id="A0A2G1QHY9"/>
<accession>A0A2G1QHY9</accession>
<reference evidence="1 2" key="1">
    <citation type="submission" date="2017-10" db="EMBL/GenBank/DDBJ databases">
        <title>Sedimentibacterium mangrovi gen. nov., sp. nov., a novel member of family Phyllobacteriacea isolated from mangrove sediment.</title>
        <authorList>
            <person name="Liao H."/>
            <person name="Tian Y."/>
        </authorList>
    </citation>
    <scope>NUCLEOTIDE SEQUENCE [LARGE SCALE GENOMIC DNA]</scope>
    <source>
        <strain evidence="1 2">X9-2-2</strain>
    </source>
</reference>
<evidence type="ECO:0000313" key="1">
    <source>
        <dbReference type="EMBL" id="PHP65099.1"/>
    </source>
</evidence>
<evidence type="ECO:0000313" key="2">
    <source>
        <dbReference type="Proteomes" id="UP000221168"/>
    </source>
</evidence>
<protein>
    <submittedName>
        <fullName evidence="1">Uncharacterized protein</fullName>
    </submittedName>
</protein>
<dbReference type="EMBL" id="PDVP01000019">
    <property type="protein sequence ID" value="PHP65099.1"/>
    <property type="molecule type" value="Genomic_DNA"/>
</dbReference>
<keyword evidence="2" id="KW-1185">Reference proteome</keyword>
<dbReference type="Proteomes" id="UP000221168">
    <property type="component" value="Unassembled WGS sequence"/>
</dbReference>
<dbReference type="RefSeq" id="WP_099308436.1">
    <property type="nucleotide sequence ID" value="NZ_PDVP01000019.1"/>
</dbReference>
<gene>
    <name evidence="1" type="ORF">CSC94_21380</name>
</gene>
<comment type="caution">
    <text evidence="1">The sequence shown here is derived from an EMBL/GenBank/DDBJ whole genome shotgun (WGS) entry which is preliminary data.</text>
</comment>
<proteinExistence type="predicted"/>
<dbReference type="OrthoDB" id="7628592at2"/>
<name>A0A2G1QHY9_9HYPH</name>
<sequence>MGELRLGAPVAGLASRTKITPEDVAMLRGEVFRDGVVTRGEAEALFALDTSCEDKCREWSTFFVEALTDFVVHQEVPSGYVSQDNADWLIRSISIDGKVETATELDLLIKVLETARSAPDRLAAFALNQVAIAVIDGVGPLVPHGATLTRGAVSEKDVALLRRILYAQGGGGNLGISRAEAEVLFDLNDKTAQADNHADWDHLFVGAIANHLMCVSGYTPPTREEALRVREWLDGDPQVNVGGFLGRMVSGGLSAVLEAYRRPDGIEAWYAGKNARVEAANATAEAIDQTEAKWLVERIGRDGQLHRNEAALLSFLREESPDIHPDLKPLLDRVA</sequence>
<organism evidence="1 2">
    <name type="scientific">Zhengella mangrovi</name>
    <dbReference type="NCBI Taxonomy" id="1982044"/>
    <lineage>
        <taxon>Bacteria</taxon>
        <taxon>Pseudomonadati</taxon>
        <taxon>Pseudomonadota</taxon>
        <taxon>Alphaproteobacteria</taxon>
        <taxon>Hyphomicrobiales</taxon>
        <taxon>Notoacmeibacteraceae</taxon>
        <taxon>Zhengella</taxon>
    </lineage>
</organism>